<gene>
    <name evidence="2" type="ORF">ACFO1V_03130</name>
</gene>
<proteinExistence type="predicted"/>
<keyword evidence="3" id="KW-1185">Reference proteome</keyword>
<dbReference type="SUPFAM" id="SSF47598">
    <property type="entry name" value="Ribbon-helix-helix"/>
    <property type="match status" value="1"/>
</dbReference>
<dbReference type="RefSeq" id="WP_374833018.1">
    <property type="nucleotide sequence ID" value="NZ_JBHEEZ010000020.1"/>
</dbReference>
<dbReference type="Proteomes" id="UP001596042">
    <property type="component" value="Unassembled WGS sequence"/>
</dbReference>
<reference evidence="3" key="1">
    <citation type="journal article" date="2019" name="Int. J. Syst. Evol. Microbiol.">
        <title>The Global Catalogue of Microorganisms (GCM) 10K type strain sequencing project: providing services to taxonomists for standard genome sequencing and annotation.</title>
        <authorList>
            <consortium name="The Broad Institute Genomics Platform"/>
            <consortium name="The Broad Institute Genome Sequencing Center for Infectious Disease"/>
            <person name="Wu L."/>
            <person name="Ma J."/>
        </authorList>
    </citation>
    <scope>NUCLEOTIDE SEQUENCE [LARGE SCALE GENOMIC DNA]</scope>
    <source>
        <strain evidence="3">CGMCC 1.15731</strain>
    </source>
</reference>
<dbReference type="InterPro" id="IPR005569">
    <property type="entry name" value="Arc_DNA-bd_dom"/>
</dbReference>
<dbReference type="InterPro" id="IPR010985">
    <property type="entry name" value="Ribbon_hlx_hlx"/>
</dbReference>
<evidence type="ECO:0000313" key="2">
    <source>
        <dbReference type="EMBL" id="MFC4624228.1"/>
    </source>
</evidence>
<name>A0ABV9H459_9HYPH</name>
<protein>
    <submittedName>
        <fullName evidence="2">Arc family DNA-binding protein</fullName>
    </submittedName>
</protein>
<keyword evidence="2" id="KW-0238">DNA-binding</keyword>
<feature type="domain" description="Arc-like DNA binding" evidence="1">
    <location>
        <begin position="11"/>
        <end position="53"/>
    </location>
</feature>
<dbReference type="InterPro" id="IPR013321">
    <property type="entry name" value="Arc_rbn_hlx_hlx"/>
</dbReference>
<organism evidence="2 3">
    <name type="scientific">Daeguia caeni</name>
    <dbReference type="NCBI Taxonomy" id="439612"/>
    <lineage>
        <taxon>Bacteria</taxon>
        <taxon>Pseudomonadati</taxon>
        <taxon>Pseudomonadota</taxon>
        <taxon>Alphaproteobacteria</taxon>
        <taxon>Hyphomicrobiales</taxon>
        <taxon>Brucellaceae</taxon>
        <taxon>Daeguia</taxon>
    </lineage>
</organism>
<evidence type="ECO:0000259" key="1">
    <source>
        <dbReference type="Pfam" id="PF03869"/>
    </source>
</evidence>
<sequence>MARPKYPSDQVDKTMVRFPEGMMDRLKAAAAENHRSMNAEIIARLEASFSNSSGSKLTDRLSEQEKAELWDFIRDIAKNERKEK</sequence>
<dbReference type="EMBL" id="JBHSEL010000031">
    <property type="protein sequence ID" value="MFC4624228.1"/>
    <property type="molecule type" value="Genomic_DNA"/>
</dbReference>
<dbReference type="GO" id="GO:0003677">
    <property type="term" value="F:DNA binding"/>
    <property type="evidence" value="ECO:0007669"/>
    <property type="project" value="UniProtKB-KW"/>
</dbReference>
<comment type="caution">
    <text evidence="2">The sequence shown here is derived from an EMBL/GenBank/DDBJ whole genome shotgun (WGS) entry which is preliminary data.</text>
</comment>
<evidence type="ECO:0000313" key="3">
    <source>
        <dbReference type="Proteomes" id="UP001596042"/>
    </source>
</evidence>
<dbReference type="Pfam" id="PF03869">
    <property type="entry name" value="Arc"/>
    <property type="match status" value="1"/>
</dbReference>
<dbReference type="Gene3D" id="1.10.1220.10">
    <property type="entry name" value="Met repressor-like"/>
    <property type="match status" value="1"/>
</dbReference>
<accession>A0ABV9H459</accession>